<dbReference type="RefSeq" id="XP_007830182.1">
    <property type="nucleotide sequence ID" value="XM_007831991.1"/>
</dbReference>
<dbReference type="GeneID" id="19268423"/>
<dbReference type="InParanoid" id="W3XH74"/>
<dbReference type="KEGG" id="pfy:PFICI_03410"/>
<proteinExistence type="predicted"/>
<dbReference type="Proteomes" id="UP000030651">
    <property type="component" value="Unassembled WGS sequence"/>
</dbReference>
<name>W3XH74_PESFW</name>
<dbReference type="EMBL" id="KI912110">
    <property type="protein sequence ID" value="ETS85385.1"/>
    <property type="molecule type" value="Genomic_DNA"/>
</dbReference>
<protein>
    <submittedName>
        <fullName evidence="3">Uncharacterized protein</fullName>
    </submittedName>
</protein>
<organism evidence="3 4">
    <name type="scientific">Pestalotiopsis fici (strain W106-1 / CGMCC3.15140)</name>
    <dbReference type="NCBI Taxonomy" id="1229662"/>
    <lineage>
        <taxon>Eukaryota</taxon>
        <taxon>Fungi</taxon>
        <taxon>Dikarya</taxon>
        <taxon>Ascomycota</taxon>
        <taxon>Pezizomycotina</taxon>
        <taxon>Sordariomycetes</taxon>
        <taxon>Xylariomycetidae</taxon>
        <taxon>Amphisphaeriales</taxon>
        <taxon>Sporocadaceae</taxon>
        <taxon>Pestalotiopsis</taxon>
    </lineage>
</organism>
<keyword evidence="2" id="KW-0472">Membrane</keyword>
<dbReference type="HOGENOM" id="CLU_2224134_0_0_1"/>
<reference evidence="4" key="1">
    <citation type="journal article" date="2015" name="BMC Genomics">
        <title>Genomic and transcriptomic analysis of the endophytic fungus Pestalotiopsis fici reveals its lifestyle and high potential for synthesis of natural products.</title>
        <authorList>
            <person name="Wang X."/>
            <person name="Zhang X."/>
            <person name="Liu L."/>
            <person name="Xiang M."/>
            <person name="Wang W."/>
            <person name="Sun X."/>
            <person name="Che Y."/>
            <person name="Guo L."/>
            <person name="Liu G."/>
            <person name="Guo L."/>
            <person name="Wang C."/>
            <person name="Yin W.B."/>
            <person name="Stadler M."/>
            <person name="Zhang X."/>
            <person name="Liu X."/>
        </authorList>
    </citation>
    <scope>NUCLEOTIDE SEQUENCE [LARGE SCALE GENOMIC DNA]</scope>
    <source>
        <strain evidence="4">W106-1 / CGMCC3.15140</strain>
    </source>
</reference>
<feature type="region of interest" description="Disordered" evidence="1">
    <location>
        <begin position="43"/>
        <end position="106"/>
    </location>
</feature>
<accession>W3XH74</accession>
<keyword evidence="2" id="KW-0812">Transmembrane</keyword>
<evidence type="ECO:0000256" key="2">
    <source>
        <dbReference type="SAM" id="Phobius"/>
    </source>
</evidence>
<keyword evidence="4" id="KW-1185">Reference proteome</keyword>
<feature type="compositionally biased region" description="Polar residues" evidence="1">
    <location>
        <begin position="70"/>
        <end position="94"/>
    </location>
</feature>
<feature type="transmembrane region" description="Helical" evidence="2">
    <location>
        <begin position="6"/>
        <end position="32"/>
    </location>
</feature>
<evidence type="ECO:0000256" key="1">
    <source>
        <dbReference type="SAM" id="MobiDB-lite"/>
    </source>
</evidence>
<evidence type="ECO:0000313" key="4">
    <source>
        <dbReference type="Proteomes" id="UP000030651"/>
    </source>
</evidence>
<evidence type="ECO:0000313" key="3">
    <source>
        <dbReference type="EMBL" id="ETS85385.1"/>
    </source>
</evidence>
<keyword evidence="2" id="KW-1133">Transmembrane helix</keyword>
<sequence>MSSLITTVVVVIVLVIVLGGGILTLALGWNTFIPRLIPSRWRTNKSKEQQQLWPSEKYPYPPRGSVETDWANSPIESPANSPVASPRGSRQSSDLMAKHASMKEVV</sequence>
<dbReference type="AlphaFoldDB" id="W3XH74"/>
<dbReference type="OrthoDB" id="10342881at2759"/>
<gene>
    <name evidence="3" type="ORF">PFICI_03410</name>
</gene>